<dbReference type="OrthoDB" id="529273at2759"/>
<sequence length="475" mass="52896">MGRISSNIYAVLLGCLLLPLLCFLFLRLSSDHYTHRDSWKFQQSYIHPPDSFKSTTMVVDDSRGQLVRTSLIQRLVGTDARKELSENGVSCVTGPRSIMCVTTSSVRITMSGNRPVVYLSGGQKFAVDAKNFSSTMKIKPYPLIHDVQAMRNTAEVIIVSRYNNSNTLPVCDVTHDVPALVFSTGGYAGNFFHDINDVIIPLFLTVSYFESRIRLLVSDYKPYWVKKYGPILSHASAHDVVVDNKVHCFPEAVVGVKYHDKLMCNSSELPGGIDTLDFKRFLQESFSLQNSHVSSTCTTPPNLLLVSRRHTRVLLNEEQVIKAAKKVGFHVKVASPEQMNNVAVASKLVNSCNVLMGVHGAGLTNMVFLPDEAVLFQIVPLGLDELGDEYYGRGPAQRLRLKYLEYQSPAKESSLYGKYPKDHPVLTDPTSVNRRGYTATRPLYIDGQNVTVDITNLRKMLLQAMGFFVKSAGTV</sequence>
<organism evidence="7 8">
    <name type="scientific">Zostera marina</name>
    <name type="common">Eelgrass</name>
    <dbReference type="NCBI Taxonomy" id="29655"/>
    <lineage>
        <taxon>Eukaryota</taxon>
        <taxon>Viridiplantae</taxon>
        <taxon>Streptophyta</taxon>
        <taxon>Embryophyta</taxon>
        <taxon>Tracheophyta</taxon>
        <taxon>Spermatophyta</taxon>
        <taxon>Magnoliopsida</taxon>
        <taxon>Liliopsida</taxon>
        <taxon>Zosteraceae</taxon>
        <taxon>Zostera</taxon>
    </lineage>
</organism>
<dbReference type="PANTHER" id="PTHR20961">
    <property type="entry name" value="GLYCOSYLTRANSFERASE"/>
    <property type="match status" value="1"/>
</dbReference>
<keyword evidence="4 7" id="KW-0808">Transferase</keyword>
<dbReference type="GO" id="GO:0016763">
    <property type="term" value="F:pentosyltransferase activity"/>
    <property type="evidence" value="ECO:0007669"/>
    <property type="project" value="UniProtKB-ARBA"/>
</dbReference>
<gene>
    <name evidence="7" type="ORF">ZOSMA_156G00150</name>
</gene>
<evidence type="ECO:0000313" key="7">
    <source>
        <dbReference type="EMBL" id="KMZ72967.1"/>
    </source>
</evidence>
<dbReference type="AlphaFoldDB" id="A0A0K9PXJ4"/>
<dbReference type="EMBL" id="LFYR01000611">
    <property type="protein sequence ID" value="KMZ72967.1"/>
    <property type="molecule type" value="Genomic_DNA"/>
</dbReference>
<dbReference type="Pfam" id="PF04577">
    <property type="entry name" value="Glyco_transf_61"/>
    <property type="match status" value="1"/>
</dbReference>
<evidence type="ECO:0000256" key="4">
    <source>
        <dbReference type="ARBA" id="ARBA00022679"/>
    </source>
</evidence>
<comment type="pathway">
    <text evidence="2">Glycan metabolism.</text>
</comment>
<name>A0A0K9PXJ4_ZOSMR</name>
<dbReference type="GO" id="GO:0016757">
    <property type="term" value="F:glycosyltransferase activity"/>
    <property type="evidence" value="ECO:0000318"/>
    <property type="project" value="GO_Central"/>
</dbReference>
<evidence type="ECO:0000256" key="3">
    <source>
        <dbReference type="ARBA" id="ARBA00022676"/>
    </source>
</evidence>
<reference evidence="8" key="1">
    <citation type="journal article" date="2016" name="Nature">
        <title>The genome of the seagrass Zostera marina reveals angiosperm adaptation to the sea.</title>
        <authorList>
            <person name="Olsen J.L."/>
            <person name="Rouze P."/>
            <person name="Verhelst B."/>
            <person name="Lin Y.-C."/>
            <person name="Bayer T."/>
            <person name="Collen J."/>
            <person name="Dattolo E."/>
            <person name="De Paoli E."/>
            <person name="Dittami S."/>
            <person name="Maumus F."/>
            <person name="Michel G."/>
            <person name="Kersting A."/>
            <person name="Lauritano C."/>
            <person name="Lohaus R."/>
            <person name="Toepel M."/>
            <person name="Tonon T."/>
            <person name="Vanneste K."/>
            <person name="Amirebrahimi M."/>
            <person name="Brakel J."/>
            <person name="Bostroem C."/>
            <person name="Chovatia M."/>
            <person name="Grimwood J."/>
            <person name="Jenkins J.W."/>
            <person name="Jueterbock A."/>
            <person name="Mraz A."/>
            <person name="Stam W.T."/>
            <person name="Tice H."/>
            <person name="Bornberg-Bauer E."/>
            <person name="Green P.J."/>
            <person name="Pearson G.A."/>
            <person name="Procaccini G."/>
            <person name="Duarte C.M."/>
            <person name="Schmutz J."/>
            <person name="Reusch T.B.H."/>
            <person name="Van de Peer Y."/>
        </authorList>
    </citation>
    <scope>NUCLEOTIDE SEQUENCE [LARGE SCALE GENOMIC DNA]</scope>
    <source>
        <strain evidence="8">cv. Finnish</strain>
    </source>
</reference>
<dbReference type="Proteomes" id="UP000036987">
    <property type="component" value="Unassembled WGS sequence"/>
</dbReference>
<comment type="subcellular location">
    <subcellularLocation>
        <location evidence="1">Golgi apparatus membrane</location>
        <topology evidence="1">Single-pass type II membrane protein</topology>
    </subcellularLocation>
</comment>
<dbReference type="InterPro" id="IPR007657">
    <property type="entry name" value="Glycosyltransferase_61"/>
</dbReference>
<comment type="caution">
    <text evidence="7">The sequence shown here is derived from an EMBL/GenBank/DDBJ whole genome shotgun (WGS) entry which is preliminary data.</text>
</comment>
<protein>
    <submittedName>
        <fullName evidence="7">Glycosyltransferase</fullName>
    </submittedName>
</protein>
<evidence type="ECO:0000256" key="5">
    <source>
        <dbReference type="ARBA" id="ARBA00023180"/>
    </source>
</evidence>
<keyword evidence="3" id="KW-0328">Glycosyltransferase</keyword>
<accession>A0A0K9PXJ4</accession>
<evidence type="ECO:0000256" key="1">
    <source>
        <dbReference type="ARBA" id="ARBA00004323"/>
    </source>
</evidence>
<evidence type="ECO:0000256" key="2">
    <source>
        <dbReference type="ARBA" id="ARBA00004881"/>
    </source>
</evidence>
<keyword evidence="8" id="KW-1185">Reference proteome</keyword>
<dbReference type="PANTHER" id="PTHR20961:SF108">
    <property type="entry name" value="GLYCOSYLTRANSFERASE"/>
    <property type="match status" value="1"/>
</dbReference>
<dbReference type="InterPro" id="IPR049625">
    <property type="entry name" value="Glyco_transf_61_cat"/>
</dbReference>
<dbReference type="PROSITE" id="PS51257">
    <property type="entry name" value="PROKAR_LIPOPROTEIN"/>
    <property type="match status" value="1"/>
</dbReference>
<dbReference type="STRING" id="29655.A0A0K9PXJ4"/>
<evidence type="ECO:0000313" key="8">
    <source>
        <dbReference type="Proteomes" id="UP000036987"/>
    </source>
</evidence>
<dbReference type="GO" id="GO:0000139">
    <property type="term" value="C:Golgi membrane"/>
    <property type="evidence" value="ECO:0007669"/>
    <property type="project" value="UniProtKB-SubCell"/>
</dbReference>
<feature type="domain" description="Glycosyltransferase 61 catalytic" evidence="6">
    <location>
        <begin position="279"/>
        <end position="374"/>
    </location>
</feature>
<keyword evidence="5" id="KW-0325">Glycoprotein</keyword>
<evidence type="ECO:0000259" key="6">
    <source>
        <dbReference type="Pfam" id="PF04577"/>
    </source>
</evidence>
<dbReference type="OMA" id="HVTHSIA"/>
<proteinExistence type="predicted"/>